<dbReference type="GO" id="GO:0003677">
    <property type="term" value="F:DNA binding"/>
    <property type="evidence" value="ECO:0007669"/>
    <property type="project" value="UniProtKB-KW"/>
</dbReference>
<evidence type="ECO:0000256" key="7">
    <source>
        <dbReference type="SAM" id="MobiDB-lite"/>
    </source>
</evidence>
<feature type="compositionally biased region" description="Polar residues" evidence="7">
    <location>
        <begin position="64"/>
        <end position="87"/>
    </location>
</feature>
<dbReference type="OrthoDB" id="10031947at2759"/>
<dbReference type="InterPro" id="IPR001138">
    <property type="entry name" value="Zn2Cys6_DnaBD"/>
</dbReference>
<keyword evidence="3" id="KW-0805">Transcription regulation</keyword>
<evidence type="ECO:0000256" key="2">
    <source>
        <dbReference type="ARBA" id="ARBA00022833"/>
    </source>
</evidence>
<dbReference type="SUPFAM" id="SSF57701">
    <property type="entry name" value="Zn2/Cys6 DNA-binding domain"/>
    <property type="match status" value="1"/>
</dbReference>
<dbReference type="PROSITE" id="PS00463">
    <property type="entry name" value="ZN2_CY6_FUNGAL_1"/>
    <property type="match status" value="1"/>
</dbReference>
<gene>
    <name evidence="9" type="ORF">CANCADRAFT_101137</name>
</gene>
<evidence type="ECO:0000256" key="1">
    <source>
        <dbReference type="ARBA" id="ARBA00022723"/>
    </source>
</evidence>
<keyword evidence="6" id="KW-0539">Nucleus</keyword>
<keyword evidence="5" id="KW-0804">Transcription</keyword>
<feature type="region of interest" description="Disordered" evidence="7">
    <location>
        <begin position="688"/>
        <end position="714"/>
    </location>
</feature>
<feature type="region of interest" description="Disordered" evidence="7">
    <location>
        <begin position="574"/>
        <end position="599"/>
    </location>
</feature>
<feature type="region of interest" description="Disordered" evidence="7">
    <location>
        <begin position="811"/>
        <end position="841"/>
    </location>
</feature>
<keyword evidence="1" id="KW-0479">Metal-binding</keyword>
<evidence type="ECO:0000313" key="10">
    <source>
        <dbReference type="Proteomes" id="UP000095023"/>
    </source>
</evidence>
<dbReference type="PANTHER" id="PTHR47171:SF6">
    <property type="entry name" value="SPECIFIC TRANSCRIPTION FACTOR, PUTATIVE (AFU_ORTHOLOGUE AFUA_2G06130)-RELATED"/>
    <property type="match status" value="1"/>
</dbReference>
<dbReference type="EMBL" id="KV453842">
    <property type="protein sequence ID" value="ODV90101.1"/>
    <property type="molecule type" value="Genomic_DNA"/>
</dbReference>
<evidence type="ECO:0000256" key="5">
    <source>
        <dbReference type="ARBA" id="ARBA00023163"/>
    </source>
</evidence>
<evidence type="ECO:0000313" key="9">
    <source>
        <dbReference type="EMBL" id="ODV90101.1"/>
    </source>
</evidence>
<proteinExistence type="predicted"/>
<sequence length="841" mass="94622">MLVFPVNNDAYRSRKRAHKACQQCKRKRRRCRPALDRTYAECQPCLNDDIACSFLSPEEDSFHPQPQTQSHSGSHSETKIQNQTSSYEDAKTYKNPPPRSRRRFSQTSNQYCNNRHLPTSSRSAPELSIGSNKSSSYQISERSSNAGRNFSGDRQLQYGMQTFIGEMNPCSELLSYQKRSRDLVGVWVSNLNPVPVLEDTVRQYLHAIEAFSIPENIDRQGLIDLYFQSVNAVFPILDLQEFNDALHNHNISLILVHCTLLVAANHPMAQTFLRELPADEFRKSTMHKVRALLHAQVETDRLNLCRAHALLSLCSDSVADTTSSAMDIKQAIHYAMILGIHQERSYVNGSIIRRLFWTLFCIDRISASVNAQAVTINLEDVGLSWDEPKDTKFGSLLSSCLTLDEVIRMYRPCGEKFPVNVSEEYENKISIDASGDIDRTRNSIRDLPTFANCPDKHERGIVASLHILHYSIFISAHKRVDNSNDQTMTQLKYVSARILEIVSTYKDILPPLPFIPFAVSQTFTVFLKIYPETVLPQGFTWQDAAMLIEYCRPFLQSVKMVRRVATVVFGGGSNQRSLESVTGSEEEAEEFSGQTSPTRVLDVMEPKTHMHSSQDVQSPSSSSYVSGARQYASDFIFGETSKKSDTGSFAGAEKDPFSGYWSSTKSTSAYTGGESLTSLHVPRDYRTPMLANEGSSRSNMKAEERGEGVEGEPPEYDAEYLFHMTLFYQSLNREREGQPGYNIGEGQEELLGRQEGHTAEANMVEREGEEEPRQVLLLPFERQVMDMMATTSQGGAHPALHELLVNSNPREWVGPDGTLGSSHSLTLSSAEAISENHRDRM</sequence>
<reference evidence="10" key="1">
    <citation type="submission" date="2016-02" db="EMBL/GenBank/DDBJ databases">
        <title>Comparative genomics of biotechnologically important yeasts.</title>
        <authorList>
            <consortium name="DOE Joint Genome Institute"/>
            <person name="Riley R."/>
            <person name="Haridas S."/>
            <person name="Wolfe K.H."/>
            <person name="Lopes M.R."/>
            <person name="Hittinger C.T."/>
            <person name="Goker M."/>
            <person name="Salamov A."/>
            <person name="Wisecaver J."/>
            <person name="Long T.M."/>
            <person name="Aerts A.L."/>
            <person name="Barry K."/>
            <person name="Choi C."/>
            <person name="Clum A."/>
            <person name="Coughlan A.Y."/>
            <person name="Deshpande S."/>
            <person name="Douglass A.P."/>
            <person name="Hanson S.J."/>
            <person name="Klenk H.-P."/>
            <person name="Labutti K."/>
            <person name="Lapidus A."/>
            <person name="Lindquist E."/>
            <person name="Lipzen A."/>
            <person name="Meier-Kolthoff J.P."/>
            <person name="Ohm R.A."/>
            <person name="Otillar R.P."/>
            <person name="Pangilinan J."/>
            <person name="Peng Y."/>
            <person name="Rokas A."/>
            <person name="Rosa C.A."/>
            <person name="Scheuner C."/>
            <person name="Sibirny A.A."/>
            <person name="Slot J.C."/>
            <person name="Stielow J.B."/>
            <person name="Sun H."/>
            <person name="Kurtzman C.P."/>
            <person name="Blackwell M."/>
            <person name="Jeffries T.W."/>
            <person name="Grigoriev I.V."/>
        </authorList>
    </citation>
    <scope>NUCLEOTIDE SEQUENCE [LARGE SCALE GENOMIC DNA]</scope>
    <source>
        <strain evidence="10">NRRL Y-17796</strain>
    </source>
</reference>
<keyword evidence="4" id="KW-0238">DNA-binding</keyword>
<evidence type="ECO:0000256" key="6">
    <source>
        <dbReference type="ARBA" id="ARBA00023242"/>
    </source>
</evidence>
<feature type="compositionally biased region" description="Polar residues" evidence="7">
    <location>
        <begin position="105"/>
        <end position="152"/>
    </location>
</feature>
<feature type="compositionally biased region" description="Low complexity" evidence="7">
    <location>
        <begin position="818"/>
        <end position="829"/>
    </location>
</feature>
<dbReference type="InterPro" id="IPR007219">
    <property type="entry name" value="XnlR_reg_dom"/>
</dbReference>
<name>A0A1E4TEB3_9ASCO</name>
<dbReference type="Pfam" id="PF04082">
    <property type="entry name" value="Fungal_trans"/>
    <property type="match status" value="1"/>
</dbReference>
<dbReference type="PROSITE" id="PS50048">
    <property type="entry name" value="ZN2_CY6_FUNGAL_2"/>
    <property type="match status" value="1"/>
</dbReference>
<accession>A0A1E4TEB3</accession>
<dbReference type="GO" id="GO:0000981">
    <property type="term" value="F:DNA-binding transcription factor activity, RNA polymerase II-specific"/>
    <property type="evidence" value="ECO:0007669"/>
    <property type="project" value="InterPro"/>
</dbReference>
<feature type="compositionally biased region" description="Polar residues" evidence="7">
    <location>
        <begin position="574"/>
        <end position="583"/>
    </location>
</feature>
<keyword evidence="10" id="KW-1185">Reference proteome</keyword>
<keyword evidence="2" id="KW-0862">Zinc</keyword>
<dbReference type="Proteomes" id="UP000095023">
    <property type="component" value="Unassembled WGS sequence"/>
</dbReference>
<dbReference type="CDD" id="cd12148">
    <property type="entry name" value="fungal_TF_MHR"/>
    <property type="match status" value="1"/>
</dbReference>
<dbReference type="GO" id="GO:0008270">
    <property type="term" value="F:zinc ion binding"/>
    <property type="evidence" value="ECO:0007669"/>
    <property type="project" value="InterPro"/>
</dbReference>
<dbReference type="GO" id="GO:0006351">
    <property type="term" value="P:DNA-templated transcription"/>
    <property type="evidence" value="ECO:0007669"/>
    <property type="project" value="InterPro"/>
</dbReference>
<feature type="domain" description="Zn(2)-C6 fungal-type" evidence="8">
    <location>
        <begin position="20"/>
        <end position="54"/>
    </location>
</feature>
<protein>
    <recommendedName>
        <fullName evidence="8">Zn(2)-C6 fungal-type domain-containing protein</fullName>
    </recommendedName>
</protein>
<dbReference type="PANTHER" id="PTHR47171">
    <property type="entry name" value="FARA-RELATED"/>
    <property type="match status" value="1"/>
</dbReference>
<evidence type="ECO:0000256" key="4">
    <source>
        <dbReference type="ARBA" id="ARBA00023125"/>
    </source>
</evidence>
<feature type="region of interest" description="Disordered" evidence="7">
    <location>
        <begin position="57"/>
        <end position="152"/>
    </location>
</feature>
<evidence type="ECO:0000256" key="3">
    <source>
        <dbReference type="ARBA" id="ARBA00023015"/>
    </source>
</evidence>
<dbReference type="InterPro" id="IPR052073">
    <property type="entry name" value="Amide_Lactam_Regulators"/>
</dbReference>
<dbReference type="InterPro" id="IPR036864">
    <property type="entry name" value="Zn2-C6_fun-type_DNA-bd_sf"/>
</dbReference>
<evidence type="ECO:0000259" key="8">
    <source>
        <dbReference type="PROSITE" id="PS50048"/>
    </source>
</evidence>
<dbReference type="AlphaFoldDB" id="A0A1E4TEB3"/>
<organism evidence="9 10">
    <name type="scientific">Tortispora caseinolytica NRRL Y-17796</name>
    <dbReference type="NCBI Taxonomy" id="767744"/>
    <lineage>
        <taxon>Eukaryota</taxon>
        <taxon>Fungi</taxon>
        <taxon>Dikarya</taxon>
        <taxon>Ascomycota</taxon>
        <taxon>Saccharomycotina</taxon>
        <taxon>Trigonopsidomycetes</taxon>
        <taxon>Trigonopsidales</taxon>
        <taxon>Trigonopsidaceae</taxon>
        <taxon>Tortispora</taxon>
    </lineage>
</organism>